<comment type="caution">
    <text evidence="7">The sequence shown here is derived from an EMBL/GenBank/DDBJ whole genome shotgun (WGS) entry which is preliminary data.</text>
</comment>
<feature type="domain" description="Rhodanese" evidence="6">
    <location>
        <begin position="3"/>
        <end position="46"/>
    </location>
</feature>
<evidence type="ECO:0000313" key="8">
    <source>
        <dbReference type="Proteomes" id="UP001148786"/>
    </source>
</evidence>
<dbReference type="OrthoDB" id="2219495at2759"/>
<dbReference type="AlphaFoldDB" id="A0A9W8K3F3"/>
<dbReference type="SUPFAM" id="SSF54373">
    <property type="entry name" value="FAD-linked reductases, C-terminal domain"/>
    <property type="match status" value="1"/>
</dbReference>
<keyword evidence="4" id="KW-0274">FAD</keyword>
<evidence type="ECO:0000256" key="2">
    <source>
        <dbReference type="ARBA" id="ARBA00010989"/>
    </source>
</evidence>
<keyword evidence="8" id="KW-1185">Reference proteome</keyword>
<dbReference type="InterPro" id="IPR001763">
    <property type="entry name" value="Rhodanese-like_dom"/>
</dbReference>
<dbReference type="PANTHER" id="PTHR10961:SF46">
    <property type="entry name" value="PEROXISOMAL SARCOSINE OXIDASE"/>
    <property type="match status" value="1"/>
</dbReference>
<dbReference type="Proteomes" id="UP001148786">
    <property type="component" value="Unassembled WGS sequence"/>
</dbReference>
<dbReference type="Gene3D" id="3.50.50.60">
    <property type="entry name" value="FAD/NAD(P)-binding domain"/>
    <property type="match status" value="1"/>
</dbReference>
<dbReference type="PANTHER" id="PTHR10961">
    <property type="entry name" value="PEROXISOMAL SARCOSINE OXIDASE"/>
    <property type="match status" value="1"/>
</dbReference>
<dbReference type="SUPFAM" id="SSF51905">
    <property type="entry name" value="FAD/NAD(P)-binding domain"/>
    <property type="match status" value="1"/>
</dbReference>
<evidence type="ECO:0000256" key="3">
    <source>
        <dbReference type="ARBA" id="ARBA00022630"/>
    </source>
</evidence>
<keyword evidence="3" id="KW-0285">Flavoprotein</keyword>
<evidence type="ECO:0000256" key="5">
    <source>
        <dbReference type="ARBA" id="ARBA00023002"/>
    </source>
</evidence>
<accession>A0A9W8K3F3</accession>
<organism evidence="7 8">
    <name type="scientific">Agrocybe chaxingu</name>
    <dbReference type="NCBI Taxonomy" id="84603"/>
    <lineage>
        <taxon>Eukaryota</taxon>
        <taxon>Fungi</taxon>
        <taxon>Dikarya</taxon>
        <taxon>Basidiomycota</taxon>
        <taxon>Agaricomycotina</taxon>
        <taxon>Agaricomycetes</taxon>
        <taxon>Agaricomycetidae</taxon>
        <taxon>Agaricales</taxon>
        <taxon>Agaricineae</taxon>
        <taxon>Strophariaceae</taxon>
        <taxon>Agrocybe</taxon>
    </lineage>
</organism>
<proteinExistence type="inferred from homology"/>
<sequence length="438" mass="47882">MILPKDKKIVVVGAGCFGVSTAYHLLQRGYTDVSILDRSTTLPASDAASNDFNRTDIELVVRSSYSDKFYTELAREAISSWKDREKWGDTYHESGVLVLGLTNASSGGTYIDDAYRNDIALGAKIDSLGNGDAIRAVFPSGARACTNPSVFNEHRFAYINRDGGWANAAQGVSRLLHHVIALKGEIFLGKTVKKLLRQNGKTTGVECSDGTVFEADLVIIATGSWTPSAFPDLDLGRICLATGQCVAMVQLSEKEGDDYRDCPVVLNFNSGFYVFPPNEKNIVKMAIHCAGYTHFNEVNGSISTPRTVASDPVDGLRIPKSNLQDLRAHFRNVYPDLAEKPFVATRLCWYNDTPDEDWVIGKHPMDDGVILATGDSGHAYKFLPIIGRLVADLVEDKLNQKLVAKFAVDREVANAGPSRSGQAAPLDLKELYNPEDLL</sequence>
<dbReference type="GO" id="GO:0050660">
    <property type="term" value="F:flavin adenine dinucleotide binding"/>
    <property type="evidence" value="ECO:0007669"/>
    <property type="project" value="InterPro"/>
</dbReference>
<dbReference type="GO" id="GO:0050031">
    <property type="term" value="F:L-pipecolate oxidase activity"/>
    <property type="evidence" value="ECO:0007669"/>
    <property type="project" value="TreeGrafter"/>
</dbReference>
<dbReference type="GO" id="GO:0008115">
    <property type="term" value="F:sarcosine oxidase activity"/>
    <property type="evidence" value="ECO:0007669"/>
    <property type="project" value="TreeGrafter"/>
</dbReference>
<dbReference type="Gene3D" id="3.30.9.10">
    <property type="entry name" value="D-Amino Acid Oxidase, subunit A, domain 2"/>
    <property type="match status" value="1"/>
</dbReference>
<evidence type="ECO:0000313" key="7">
    <source>
        <dbReference type="EMBL" id="KAJ3513418.1"/>
    </source>
</evidence>
<evidence type="ECO:0000259" key="6">
    <source>
        <dbReference type="PROSITE" id="PS50206"/>
    </source>
</evidence>
<protein>
    <recommendedName>
        <fullName evidence="6">Rhodanese domain-containing protein</fullName>
    </recommendedName>
</protein>
<keyword evidence="5" id="KW-0560">Oxidoreductase</keyword>
<dbReference type="InterPro" id="IPR036188">
    <property type="entry name" value="FAD/NAD-bd_sf"/>
</dbReference>
<comment type="cofactor">
    <cofactor evidence="1">
        <name>FAD</name>
        <dbReference type="ChEBI" id="CHEBI:57692"/>
    </cofactor>
</comment>
<dbReference type="PROSITE" id="PS50206">
    <property type="entry name" value="RHODANESE_3"/>
    <property type="match status" value="1"/>
</dbReference>
<evidence type="ECO:0000256" key="4">
    <source>
        <dbReference type="ARBA" id="ARBA00022827"/>
    </source>
</evidence>
<gene>
    <name evidence="7" type="ORF">NLJ89_g2952</name>
</gene>
<dbReference type="Pfam" id="PF01266">
    <property type="entry name" value="DAO"/>
    <property type="match status" value="1"/>
</dbReference>
<name>A0A9W8K3F3_9AGAR</name>
<evidence type="ECO:0000256" key="1">
    <source>
        <dbReference type="ARBA" id="ARBA00001974"/>
    </source>
</evidence>
<dbReference type="EMBL" id="JANKHO010000199">
    <property type="protein sequence ID" value="KAJ3513418.1"/>
    <property type="molecule type" value="Genomic_DNA"/>
</dbReference>
<dbReference type="InterPro" id="IPR045170">
    <property type="entry name" value="MTOX"/>
</dbReference>
<reference evidence="7" key="1">
    <citation type="submission" date="2022-07" db="EMBL/GenBank/DDBJ databases">
        <title>Genome Sequence of Agrocybe chaxingu.</title>
        <authorList>
            <person name="Buettner E."/>
        </authorList>
    </citation>
    <scope>NUCLEOTIDE SEQUENCE</scope>
    <source>
        <strain evidence="7">MP-N11</strain>
    </source>
</reference>
<dbReference type="InterPro" id="IPR006076">
    <property type="entry name" value="FAD-dep_OxRdtase"/>
</dbReference>
<dbReference type="GO" id="GO:0004657">
    <property type="term" value="F:proline dehydrogenase activity"/>
    <property type="evidence" value="ECO:0007669"/>
    <property type="project" value="TreeGrafter"/>
</dbReference>
<comment type="similarity">
    <text evidence="2">Belongs to the MSOX/MTOX family.</text>
</comment>